<dbReference type="AlphaFoldDB" id="A0AAW8NGG9"/>
<proteinExistence type="predicted"/>
<dbReference type="PANTHER" id="PTHR45867:SF3">
    <property type="entry name" value="ACID PHOSPHATASE TYPE 7"/>
    <property type="match status" value="1"/>
</dbReference>
<evidence type="ECO:0000313" key="3">
    <source>
        <dbReference type="EMBL" id="MDR7165990.1"/>
    </source>
</evidence>
<evidence type="ECO:0008006" key="5">
    <source>
        <dbReference type="Google" id="ProtNLM"/>
    </source>
</evidence>
<feature type="region of interest" description="Disordered" evidence="1">
    <location>
        <begin position="35"/>
        <end position="56"/>
    </location>
</feature>
<dbReference type="GeneID" id="97424464"/>
<evidence type="ECO:0000256" key="1">
    <source>
        <dbReference type="SAM" id="MobiDB-lite"/>
    </source>
</evidence>
<feature type="chain" id="PRO_5043824279" description="Calcineurin-like phosphoesterase domain-containing protein" evidence="2">
    <location>
        <begin position="28"/>
        <end position="374"/>
    </location>
</feature>
<evidence type="ECO:0000313" key="4">
    <source>
        <dbReference type="Proteomes" id="UP001262032"/>
    </source>
</evidence>
<evidence type="ECO:0000256" key="2">
    <source>
        <dbReference type="SAM" id="SignalP"/>
    </source>
</evidence>
<reference evidence="3" key="1">
    <citation type="submission" date="2023-07" db="EMBL/GenBank/DDBJ databases">
        <title>Sorghum-associated microbial communities from plants grown in Nebraska, USA.</title>
        <authorList>
            <person name="Schachtman D."/>
        </authorList>
    </citation>
    <scope>NUCLEOTIDE SEQUENCE</scope>
    <source>
        <strain evidence="3">BE261</strain>
    </source>
</reference>
<comment type="caution">
    <text evidence="3">The sequence shown here is derived from an EMBL/GenBank/DDBJ whole genome shotgun (WGS) entry which is preliminary data.</text>
</comment>
<name>A0AAW8NGG9_PSEOX</name>
<gene>
    <name evidence="3" type="ORF">J2X12_004044</name>
</gene>
<dbReference type="PROSITE" id="PS51257">
    <property type="entry name" value="PROKAR_LIPOPROTEIN"/>
    <property type="match status" value="1"/>
</dbReference>
<protein>
    <recommendedName>
        <fullName evidence="5">Calcineurin-like phosphoesterase domain-containing protein</fullName>
    </recommendedName>
</protein>
<organism evidence="3 4">
    <name type="scientific">Pseudarthrobacter oxydans</name>
    <name type="common">Arthrobacter oxydans</name>
    <dbReference type="NCBI Taxonomy" id="1671"/>
    <lineage>
        <taxon>Bacteria</taxon>
        <taxon>Bacillati</taxon>
        <taxon>Actinomycetota</taxon>
        <taxon>Actinomycetes</taxon>
        <taxon>Micrococcales</taxon>
        <taxon>Micrococcaceae</taxon>
        <taxon>Pseudarthrobacter</taxon>
    </lineage>
</organism>
<feature type="compositionally biased region" description="Low complexity" evidence="1">
    <location>
        <begin position="40"/>
        <end position="56"/>
    </location>
</feature>
<accession>A0AAW8NGG9</accession>
<dbReference type="Proteomes" id="UP001262032">
    <property type="component" value="Unassembled WGS sequence"/>
</dbReference>
<dbReference type="PANTHER" id="PTHR45867">
    <property type="entry name" value="PURPLE ACID PHOSPHATASE"/>
    <property type="match status" value="1"/>
</dbReference>
<dbReference type="Gene3D" id="3.60.21.10">
    <property type="match status" value="1"/>
</dbReference>
<dbReference type="InterPro" id="IPR029052">
    <property type="entry name" value="Metallo-depent_PP-like"/>
</dbReference>
<sequence>MQPALPRRRSLRSVAAAAATFVAASFAACTATPLPPSQPSPAVSSPAATPTAAAPTAALPPIHGQPAFPLRDVRIAAVGDMNGVRTYAPDSPSGRNAAAITRLVQNHEIDAFLGIGDFQYDAAYCDDYVKYWSRLWSGTLSKLYWVSAPNHDWKPGRNEDLDNFMNGQCPGSSAKSAINHERGFIENGQPYSKDFGNWHFAFLSSAHWRYNPARAQALTTWLDRDLAAAKAAGRHLAVVHHEPYFTSSTETHERNLDHKPWIDVMWKHRVRLILSGSQHNYERSCPVDNADQCVSDGMTSFQVSTGGVGLRPFTSSPPFIVKRFSDTHGFLRLTLKVDGSFDWEFVPTSGPSTDAGTRSAPQSQPAPEERAAQP</sequence>
<dbReference type="RefSeq" id="WP_310114503.1">
    <property type="nucleotide sequence ID" value="NZ_JAVDTN010000023.1"/>
</dbReference>
<feature type="region of interest" description="Disordered" evidence="1">
    <location>
        <begin position="347"/>
        <end position="374"/>
    </location>
</feature>
<feature type="compositionally biased region" description="Polar residues" evidence="1">
    <location>
        <begin position="349"/>
        <end position="365"/>
    </location>
</feature>
<keyword evidence="2" id="KW-0732">Signal</keyword>
<feature type="signal peptide" evidence="2">
    <location>
        <begin position="1"/>
        <end position="27"/>
    </location>
</feature>
<dbReference type="EMBL" id="JAVDWN010000023">
    <property type="protein sequence ID" value="MDR7165990.1"/>
    <property type="molecule type" value="Genomic_DNA"/>
</dbReference>
<dbReference type="SUPFAM" id="SSF56300">
    <property type="entry name" value="Metallo-dependent phosphatases"/>
    <property type="match status" value="1"/>
</dbReference>